<dbReference type="Proteomes" id="UP000323300">
    <property type="component" value="Unassembled WGS sequence"/>
</dbReference>
<dbReference type="EMBL" id="FOSL01000007">
    <property type="protein sequence ID" value="SFK50746.1"/>
    <property type="molecule type" value="Genomic_DNA"/>
</dbReference>
<evidence type="ECO:0000256" key="1">
    <source>
        <dbReference type="SAM" id="MobiDB-lite"/>
    </source>
</evidence>
<dbReference type="AlphaFoldDB" id="A0A1I4A4E5"/>
<evidence type="ECO:0000313" key="2">
    <source>
        <dbReference type="EMBL" id="SFK50746.1"/>
    </source>
</evidence>
<feature type="region of interest" description="Disordered" evidence="1">
    <location>
        <begin position="101"/>
        <end position="138"/>
    </location>
</feature>
<keyword evidence="3" id="KW-1185">Reference proteome</keyword>
<organism evidence="2 3">
    <name type="scientific">Neomesorhizobium albiziae</name>
    <dbReference type="NCBI Taxonomy" id="335020"/>
    <lineage>
        <taxon>Bacteria</taxon>
        <taxon>Pseudomonadati</taxon>
        <taxon>Pseudomonadota</taxon>
        <taxon>Alphaproteobacteria</taxon>
        <taxon>Hyphomicrobiales</taxon>
        <taxon>Phyllobacteriaceae</taxon>
        <taxon>Neomesorhizobium</taxon>
    </lineage>
</organism>
<evidence type="ECO:0000313" key="3">
    <source>
        <dbReference type="Proteomes" id="UP000323300"/>
    </source>
</evidence>
<proteinExistence type="predicted"/>
<name>A0A1I4A4E5_9HYPH</name>
<protein>
    <recommendedName>
        <fullName evidence="4">DUF2946 domain-containing protein</fullName>
    </recommendedName>
</protein>
<gene>
    <name evidence="2" type="ORF">SAMN04488498_107128</name>
</gene>
<reference evidence="2 3" key="1">
    <citation type="submission" date="2016-10" db="EMBL/GenBank/DDBJ databases">
        <authorList>
            <person name="Varghese N."/>
            <person name="Submissions S."/>
        </authorList>
    </citation>
    <scope>NUCLEOTIDE SEQUENCE [LARGE SCALE GENOMIC DNA]</scope>
    <source>
        <strain evidence="2 3">DSM 21822</strain>
    </source>
</reference>
<accession>A0A1I4A4E5</accession>
<sequence>MKAMRHLLEDKLLRGGFAALAAYLLVLQVFVGGFSAGAMAATAGNTSFVICAPSGDVPPGWTGSGKPAKQHEKNLCPCASLCGVGKEMAFAPDVDAGAIPLPRPSAELARPGWPDDTRLPPSSEQSWDAPRGPPNRIL</sequence>
<evidence type="ECO:0008006" key="4">
    <source>
        <dbReference type="Google" id="ProtNLM"/>
    </source>
</evidence>
<dbReference type="RefSeq" id="WP_149760730.1">
    <property type="nucleotide sequence ID" value="NZ_BSPE01000070.1"/>
</dbReference>